<keyword evidence="2" id="KW-1133">Transmembrane helix</keyword>
<keyword evidence="4" id="KW-1185">Reference proteome</keyword>
<evidence type="ECO:0000256" key="1">
    <source>
        <dbReference type="SAM" id="MobiDB-lite"/>
    </source>
</evidence>
<dbReference type="STRING" id="1469144.LI90_1080"/>
<dbReference type="AlphaFoldDB" id="A0A132MNY4"/>
<feature type="transmembrane region" description="Helical" evidence="2">
    <location>
        <begin position="215"/>
        <end position="233"/>
    </location>
</feature>
<keyword evidence="2" id="KW-0472">Membrane</keyword>
<sequence length="235" mass="24787">MDFTNEFRVSLPVEQTWQLFTDVERIAPCMPGAQLTEVHGDQYHGTVKVKVGPVTTQFKGVAAFEQLDATNRTMVLKAEGRDTRGQGNASALITVQLTPDGTGTKVVVKTDLKITGKLAQFGKGVIEDISKKLLAQFVDALENQLVAQEKPAPAAQPAGATASTTTSATTSAAAPAGAGAATTPSATTAPRRIESPEVEPLDLMDVARGAVLKRAIPPVAALVVLAAILIWWFNR</sequence>
<dbReference type="InterPro" id="IPR010419">
    <property type="entry name" value="CO_DH_gsu"/>
</dbReference>
<dbReference type="Pfam" id="PF06240">
    <property type="entry name" value="COXG"/>
    <property type="match status" value="1"/>
</dbReference>
<dbReference type="PANTHER" id="PTHR38588:SF1">
    <property type="entry name" value="BLL0334 PROTEIN"/>
    <property type="match status" value="1"/>
</dbReference>
<gene>
    <name evidence="3" type="ORF">LI90_1080</name>
</gene>
<feature type="compositionally biased region" description="Low complexity" evidence="1">
    <location>
        <begin position="151"/>
        <end position="190"/>
    </location>
</feature>
<keyword evidence="2" id="KW-0812">Transmembrane</keyword>
<proteinExistence type="predicted"/>
<comment type="caution">
    <text evidence="3">The sequence shown here is derived from an EMBL/GenBank/DDBJ whole genome shotgun (WGS) entry which is preliminary data.</text>
</comment>
<dbReference type="EMBL" id="LAXD01000001">
    <property type="protein sequence ID" value="KWW99445.1"/>
    <property type="molecule type" value="Genomic_DNA"/>
</dbReference>
<feature type="region of interest" description="Disordered" evidence="1">
    <location>
        <begin position="149"/>
        <end position="195"/>
    </location>
</feature>
<dbReference type="OrthoDB" id="9808623at2"/>
<dbReference type="SUPFAM" id="SSF55961">
    <property type="entry name" value="Bet v1-like"/>
    <property type="match status" value="1"/>
</dbReference>
<accession>A0A132MNY4</accession>
<dbReference type="InterPro" id="IPR023393">
    <property type="entry name" value="START-like_dom_sf"/>
</dbReference>
<dbReference type="PANTHER" id="PTHR38588">
    <property type="entry name" value="BLL0334 PROTEIN"/>
    <property type="match status" value="1"/>
</dbReference>
<evidence type="ECO:0000313" key="4">
    <source>
        <dbReference type="Proteomes" id="UP000070188"/>
    </source>
</evidence>
<organism evidence="3 4">
    <name type="scientific">Carbonactinospora thermoautotrophica</name>
    <dbReference type="NCBI Taxonomy" id="1469144"/>
    <lineage>
        <taxon>Bacteria</taxon>
        <taxon>Bacillati</taxon>
        <taxon>Actinomycetota</taxon>
        <taxon>Actinomycetes</taxon>
        <taxon>Kitasatosporales</taxon>
        <taxon>Carbonactinosporaceae</taxon>
        <taxon>Carbonactinospora</taxon>
    </lineage>
</organism>
<dbReference type="CDD" id="cd07823">
    <property type="entry name" value="SRPBCC_5"/>
    <property type="match status" value="1"/>
</dbReference>
<evidence type="ECO:0000256" key="2">
    <source>
        <dbReference type="SAM" id="Phobius"/>
    </source>
</evidence>
<evidence type="ECO:0000313" key="3">
    <source>
        <dbReference type="EMBL" id="KWW99445.1"/>
    </source>
</evidence>
<dbReference type="Proteomes" id="UP000070188">
    <property type="component" value="Unassembled WGS sequence"/>
</dbReference>
<reference evidence="4" key="1">
    <citation type="submission" date="2015-04" db="EMBL/GenBank/DDBJ databases">
        <title>Physiological reanalysis, assessment of diazotrophy, and genome sequences of multiple isolates of Streptomyces thermoautotrophicus.</title>
        <authorList>
            <person name="MacKellar D.C."/>
            <person name="Lieber L."/>
            <person name="Norman J."/>
            <person name="Bolger A."/>
            <person name="Tobin C."/>
            <person name="Murray J.W."/>
            <person name="Chang R."/>
            <person name="Ford T."/>
            <person name="Nguyen P.Q."/>
            <person name="Woodward J."/>
            <person name="Permingeat H."/>
            <person name="Joshi N.S."/>
            <person name="Silver P.A."/>
            <person name="Usadel B."/>
            <person name="Rutherford A.W."/>
            <person name="Friesen M."/>
            <person name="Prell J."/>
        </authorList>
    </citation>
    <scope>NUCLEOTIDE SEQUENCE [LARGE SCALE GENOMIC DNA]</scope>
    <source>
        <strain evidence="4">H1</strain>
    </source>
</reference>
<dbReference type="RefSeq" id="WP_066884892.1">
    <property type="nucleotide sequence ID" value="NZ_LAXD01000001.1"/>
</dbReference>
<dbReference type="PATRIC" id="fig|1469144.10.peg.1201"/>
<name>A0A132MNY4_9ACTN</name>
<protein>
    <submittedName>
        <fullName evidence="3">Carbon monoxide dehydrogenase subunit G</fullName>
    </submittedName>
</protein>
<dbReference type="Gene3D" id="3.30.530.20">
    <property type="match status" value="1"/>
</dbReference>